<dbReference type="NCBIfam" id="NF003589">
    <property type="entry name" value="PRK05254.1-2"/>
    <property type="match status" value="1"/>
</dbReference>
<dbReference type="NCBIfam" id="NF003591">
    <property type="entry name" value="PRK05254.1-4"/>
    <property type="match status" value="1"/>
</dbReference>
<evidence type="ECO:0000256" key="2">
    <source>
        <dbReference type="ARBA" id="ARBA00008184"/>
    </source>
</evidence>
<dbReference type="NCBIfam" id="TIGR00628">
    <property type="entry name" value="ung"/>
    <property type="match status" value="1"/>
</dbReference>
<name>E1Z7W5_CHLVA</name>
<comment type="subcellular location">
    <subcellularLocation>
        <location evidence="7">Mitochondrion</location>
    </subcellularLocation>
    <subcellularLocation>
        <location evidence="7">Nucleus</location>
    </subcellularLocation>
</comment>
<evidence type="ECO:0000256" key="8">
    <source>
        <dbReference type="PROSITE-ProRule" id="PRU10072"/>
    </source>
</evidence>
<feature type="domain" description="Uracil-DNA glycosylase-like" evidence="10">
    <location>
        <begin position="133"/>
        <end position="298"/>
    </location>
</feature>
<dbReference type="CDD" id="cd10027">
    <property type="entry name" value="UDG-F1-like"/>
    <property type="match status" value="1"/>
</dbReference>
<dbReference type="KEGG" id="cvr:CHLNCDRAFT_142153"/>
<dbReference type="Pfam" id="PF03167">
    <property type="entry name" value="UDG"/>
    <property type="match status" value="1"/>
</dbReference>
<evidence type="ECO:0000256" key="1">
    <source>
        <dbReference type="ARBA" id="ARBA00001400"/>
    </source>
</evidence>
<evidence type="ECO:0000313" key="11">
    <source>
        <dbReference type="EMBL" id="EFN57990.1"/>
    </source>
</evidence>
<reference evidence="11 12" key="1">
    <citation type="journal article" date="2010" name="Plant Cell">
        <title>The Chlorella variabilis NC64A genome reveals adaptation to photosymbiosis, coevolution with viruses, and cryptic sex.</title>
        <authorList>
            <person name="Blanc G."/>
            <person name="Duncan G."/>
            <person name="Agarkova I."/>
            <person name="Borodovsky M."/>
            <person name="Gurnon J."/>
            <person name="Kuo A."/>
            <person name="Lindquist E."/>
            <person name="Lucas S."/>
            <person name="Pangilinan J."/>
            <person name="Polle J."/>
            <person name="Salamov A."/>
            <person name="Terry A."/>
            <person name="Yamada T."/>
            <person name="Dunigan D.D."/>
            <person name="Grigoriev I.V."/>
            <person name="Claverie J.M."/>
            <person name="Van Etten J.L."/>
        </authorList>
    </citation>
    <scope>NUCLEOTIDE SEQUENCE [LARGE SCALE GENOMIC DNA]</scope>
    <source>
        <strain evidence="11 12">NC64A</strain>
    </source>
</reference>
<keyword evidence="12" id="KW-1185">Reference proteome</keyword>
<dbReference type="OrthoDB" id="10031947at2759"/>
<dbReference type="NCBIfam" id="NF003588">
    <property type="entry name" value="PRK05254.1-1"/>
    <property type="match status" value="1"/>
</dbReference>
<evidence type="ECO:0000256" key="9">
    <source>
        <dbReference type="RuleBase" id="RU003780"/>
    </source>
</evidence>
<dbReference type="STRING" id="554065.E1Z7W5"/>
<sequence length="311" mass="33307">MASTAAGGPGDGAAAATGEPQAVVAAAGAGAGVAPAAAEQPADVHQAQAIEQQHMRAHANRNAALAKQVVLKAEAVGGLPRLGELLVEDSWRHLLSSELDKPYFADLEAFVRSEWAGSQMVFPPKDCVFRALNSCPVDKVRVVILGQDPYHDLGQAMGLSFSVPHGRAVPSSLRNMYKELREDLGCEGGRGAVPKHGNLEKWAHQGVLLLNAVLTVRAHSAASHAKKGWEKFTDAAISRLSKQRSGVVFLLWGRYAQDKGKVIDKSKHHVLTAAHPSGLSANRGFFGCRHFSQTNRLLEKDGQLPIDWCIE</sequence>
<protein>
    <recommendedName>
        <fullName evidence="3 7">Uracil-DNA glycosylase</fullName>
        <shortName evidence="7">UDG</shortName>
        <ecNumber evidence="3 7">3.2.2.27</ecNumber>
    </recommendedName>
</protein>
<dbReference type="PANTHER" id="PTHR11264">
    <property type="entry name" value="URACIL-DNA GLYCOSYLASE"/>
    <property type="match status" value="1"/>
</dbReference>
<dbReference type="SMART" id="SM00987">
    <property type="entry name" value="UreE_C"/>
    <property type="match status" value="1"/>
</dbReference>
<evidence type="ECO:0000256" key="4">
    <source>
        <dbReference type="ARBA" id="ARBA00022763"/>
    </source>
</evidence>
<evidence type="ECO:0000259" key="10">
    <source>
        <dbReference type="SMART" id="SM00986"/>
    </source>
</evidence>
<dbReference type="InterPro" id="IPR005122">
    <property type="entry name" value="Uracil-DNA_glycosylase-like"/>
</dbReference>
<keyword evidence="4 7" id="KW-0227">DNA damage</keyword>
<keyword evidence="7" id="KW-0496">Mitochondrion</keyword>
<dbReference type="InterPro" id="IPR018085">
    <property type="entry name" value="Ura-DNA_Glyclase_AS"/>
</dbReference>
<dbReference type="EMBL" id="GL433838">
    <property type="protein sequence ID" value="EFN57990.1"/>
    <property type="molecule type" value="Genomic_DNA"/>
</dbReference>
<dbReference type="FunCoup" id="E1Z7W5">
    <property type="interactions" value="801"/>
</dbReference>
<comment type="catalytic activity">
    <reaction evidence="1 7 9">
        <text>Hydrolyzes single-stranded DNA or mismatched double-stranded DNA and polynucleotides, releasing free uracil.</text>
        <dbReference type="EC" id="3.2.2.27"/>
    </reaction>
</comment>
<dbReference type="NCBIfam" id="NF003592">
    <property type="entry name" value="PRK05254.1-5"/>
    <property type="match status" value="1"/>
</dbReference>
<keyword evidence="7" id="KW-0539">Nucleus</keyword>
<dbReference type="GO" id="GO:0004844">
    <property type="term" value="F:uracil DNA N-glycosylase activity"/>
    <property type="evidence" value="ECO:0007669"/>
    <property type="project" value="UniProtKB-UniRule"/>
</dbReference>
<dbReference type="PANTHER" id="PTHR11264:SF0">
    <property type="entry name" value="URACIL-DNA GLYCOSYLASE"/>
    <property type="match status" value="1"/>
</dbReference>
<dbReference type="eggNOG" id="KOG2994">
    <property type="taxonomic scope" value="Eukaryota"/>
</dbReference>
<dbReference type="Proteomes" id="UP000008141">
    <property type="component" value="Unassembled WGS sequence"/>
</dbReference>
<keyword evidence="6 7" id="KW-0234">DNA repair</keyword>
<evidence type="ECO:0000256" key="3">
    <source>
        <dbReference type="ARBA" id="ARBA00012030"/>
    </source>
</evidence>
<comment type="function">
    <text evidence="7 9">Excises uracil residues from the DNA which can arise as a result of misincorporation of dUMP residues by DNA polymerase or due to deamination of cytosine.</text>
</comment>
<evidence type="ECO:0000256" key="5">
    <source>
        <dbReference type="ARBA" id="ARBA00022801"/>
    </source>
</evidence>
<comment type="similarity">
    <text evidence="2 7 9">Belongs to the uracil-DNA glycosylase (UDG) superfamily. UNG family.</text>
</comment>
<dbReference type="PROSITE" id="PS00130">
    <property type="entry name" value="U_DNA_GLYCOSYLASE"/>
    <property type="match status" value="1"/>
</dbReference>
<evidence type="ECO:0000256" key="7">
    <source>
        <dbReference type="HAMAP-Rule" id="MF_03166"/>
    </source>
</evidence>
<evidence type="ECO:0000256" key="6">
    <source>
        <dbReference type="ARBA" id="ARBA00023204"/>
    </source>
</evidence>
<dbReference type="GeneID" id="17357672"/>
<dbReference type="InterPro" id="IPR036895">
    <property type="entry name" value="Uracil-DNA_glycosylase-like_sf"/>
</dbReference>
<dbReference type="FunFam" id="3.40.470.10:FF:000001">
    <property type="entry name" value="Uracil-DNA glycosylase"/>
    <property type="match status" value="1"/>
</dbReference>
<dbReference type="InterPro" id="IPR002043">
    <property type="entry name" value="UDG_fam1"/>
</dbReference>
<organism evidence="12">
    <name type="scientific">Chlorella variabilis</name>
    <name type="common">Green alga</name>
    <dbReference type="NCBI Taxonomy" id="554065"/>
    <lineage>
        <taxon>Eukaryota</taxon>
        <taxon>Viridiplantae</taxon>
        <taxon>Chlorophyta</taxon>
        <taxon>core chlorophytes</taxon>
        <taxon>Trebouxiophyceae</taxon>
        <taxon>Chlorellales</taxon>
        <taxon>Chlorellaceae</taxon>
        <taxon>Chlorella clade</taxon>
        <taxon>Chlorella</taxon>
    </lineage>
</organism>
<dbReference type="InParanoid" id="E1Z7W5"/>
<dbReference type="OMA" id="PWTRQGV"/>
<proteinExistence type="inferred from homology"/>
<keyword evidence="5 7" id="KW-0378">Hydrolase</keyword>
<dbReference type="Gene3D" id="3.40.470.10">
    <property type="entry name" value="Uracil-DNA glycosylase-like domain"/>
    <property type="match status" value="1"/>
</dbReference>
<evidence type="ECO:0000313" key="12">
    <source>
        <dbReference type="Proteomes" id="UP000008141"/>
    </source>
</evidence>
<dbReference type="AlphaFoldDB" id="E1Z7W5"/>
<accession>E1Z7W5</accession>
<dbReference type="GO" id="GO:0005739">
    <property type="term" value="C:mitochondrion"/>
    <property type="evidence" value="ECO:0007669"/>
    <property type="project" value="UniProtKB-SubCell"/>
</dbReference>
<dbReference type="EC" id="3.2.2.27" evidence="3 7"/>
<dbReference type="RefSeq" id="XP_005850092.1">
    <property type="nucleotide sequence ID" value="XM_005850030.1"/>
</dbReference>
<feature type="active site" description="Proton acceptor" evidence="7 8">
    <location>
        <position position="148"/>
    </location>
</feature>
<gene>
    <name evidence="11" type="ORF">CHLNCDRAFT_142153</name>
</gene>
<dbReference type="HAMAP" id="MF_00148">
    <property type="entry name" value="UDG"/>
    <property type="match status" value="1"/>
</dbReference>
<dbReference type="SUPFAM" id="SSF52141">
    <property type="entry name" value="Uracil-DNA glycosylase-like"/>
    <property type="match status" value="1"/>
</dbReference>
<dbReference type="GO" id="GO:0005634">
    <property type="term" value="C:nucleus"/>
    <property type="evidence" value="ECO:0007669"/>
    <property type="project" value="UniProtKB-SubCell"/>
</dbReference>
<dbReference type="SMART" id="SM00986">
    <property type="entry name" value="UDG"/>
    <property type="match status" value="1"/>
</dbReference>
<dbReference type="GO" id="GO:0097510">
    <property type="term" value="P:base-excision repair, AP site formation via deaminated base removal"/>
    <property type="evidence" value="ECO:0007669"/>
    <property type="project" value="TreeGrafter"/>
</dbReference>